<proteinExistence type="predicted"/>
<evidence type="ECO:0000313" key="1">
    <source>
        <dbReference type="EMBL" id="MBB3940723.1"/>
    </source>
</evidence>
<reference evidence="1 2" key="1">
    <citation type="submission" date="2020-08" db="EMBL/GenBank/DDBJ databases">
        <title>Genomic Encyclopedia of Type Strains, Phase IV (KMG-IV): sequencing the most valuable type-strain genomes for metagenomic binning, comparative biology and taxonomic classification.</title>
        <authorList>
            <person name="Goeker M."/>
        </authorList>
    </citation>
    <scope>NUCLEOTIDE SEQUENCE [LARGE SCALE GENOMIC DNA]</scope>
    <source>
        <strain evidence="1 2">DSM 27568</strain>
    </source>
</reference>
<dbReference type="EMBL" id="JACIDY010000005">
    <property type="protein sequence ID" value="MBB3940723.1"/>
    <property type="molecule type" value="Genomic_DNA"/>
</dbReference>
<sequence length="84" mass="8999">MHIDHDMFADLATAVYAGDLETARCKLDLMRAIGGENTAHLLMRARRVSHPLPPMTPMAAAIPLPQPGASPREVFGASFTGPFA</sequence>
<comment type="caution">
    <text evidence="1">The sequence shown here is derived from an EMBL/GenBank/DDBJ whole genome shotgun (WGS) entry which is preliminary data.</text>
</comment>
<organism evidence="1 2">
    <name type="scientific">Novosphingobium fluoreni</name>
    <dbReference type="NCBI Taxonomy" id="1391222"/>
    <lineage>
        <taxon>Bacteria</taxon>
        <taxon>Pseudomonadati</taxon>
        <taxon>Pseudomonadota</taxon>
        <taxon>Alphaproteobacteria</taxon>
        <taxon>Sphingomonadales</taxon>
        <taxon>Sphingomonadaceae</taxon>
        <taxon>Novosphingobium</taxon>
    </lineage>
</organism>
<dbReference type="Proteomes" id="UP000561459">
    <property type="component" value="Unassembled WGS sequence"/>
</dbReference>
<gene>
    <name evidence="1" type="ORF">GGR39_002380</name>
</gene>
<keyword evidence="2" id="KW-1185">Reference proteome</keyword>
<accession>A0A7W6C4I5</accession>
<protein>
    <submittedName>
        <fullName evidence="1">Uncharacterized protein</fullName>
    </submittedName>
</protein>
<name>A0A7W6C4I5_9SPHN</name>
<evidence type="ECO:0000313" key="2">
    <source>
        <dbReference type="Proteomes" id="UP000561459"/>
    </source>
</evidence>
<dbReference type="RefSeq" id="WP_183617308.1">
    <property type="nucleotide sequence ID" value="NZ_JACIDY010000005.1"/>
</dbReference>
<dbReference type="AlphaFoldDB" id="A0A7W6C4I5"/>